<dbReference type="Proteomes" id="UP000032414">
    <property type="component" value="Chromosome I"/>
</dbReference>
<dbReference type="EMBL" id="FMVN01000004">
    <property type="protein sequence ID" value="SCY14000.1"/>
    <property type="molecule type" value="Genomic_DNA"/>
</dbReference>
<dbReference type="AlphaFoldDB" id="A0A098GEB2"/>
<dbReference type="HOGENOM" id="CLU_2453592_0_0_6"/>
<dbReference type="KEGG" id="tmc:LMI_1508"/>
<dbReference type="RefSeq" id="WP_045099162.1">
    <property type="nucleotide sequence ID" value="NZ_CP020614.1"/>
</dbReference>
<gene>
    <name evidence="1" type="ORF">LMI_1508</name>
    <name evidence="2" type="ORF">SAMN02982997_00930</name>
</gene>
<evidence type="ECO:0000313" key="1">
    <source>
        <dbReference type="EMBL" id="CEG60813.1"/>
    </source>
</evidence>
<dbReference type="PATRIC" id="fig|451.8.peg.2126"/>
<dbReference type="STRING" id="451.B6N58_08035"/>
<sequence length="89" mass="10584">MKKIIYTEENFDTMLKYCVIVMSELNRMDSSRLLADLVVILREYSLLFEDQKSNMFTLPIELLDNEEIALNWPEIKISAQQHSLQFIRI</sequence>
<reference evidence="3" key="2">
    <citation type="submission" date="2014-09" db="EMBL/GenBank/DDBJ databases">
        <authorList>
            <person name="Gomez-Valero L."/>
        </authorList>
    </citation>
    <scope>NUCLEOTIDE SEQUENCE [LARGE SCALE GENOMIC DNA]</scope>
    <source>
        <strain evidence="3">ATCC33218</strain>
    </source>
</reference>
<protein>
    <submittedName>
        <fullName evidence="1">Uncharacterized protein</fullName>
    </submittedName>
</protein>
<evidence type="ECO:0000313" key="3">
    <source>
        <dbReference type="Proteomes" id="UP000032414"/>
    </source>
</evidence>
<evidence type="ECO:0000313" key="4">
    <source>
        <dbReference type="Proteomes" id="UP000182998"/>
    </source>
</evidence>
<reference evidence="2 4" key="3">
    <citation type="submission" date="2016-10" db="EMBL/GenBank/DDBJ databases">
        <authorList>
            <person name="Varghese N."/>
            <person name="Submissions S."/>
        </authorList>
    </citation>
    <scope>NUCLEOTIDE SEQUENCE [LARGE SCALE GENOMIC DNA]</scope>
    <source>
        <strain evidence="2 4">ATCC 33218</strain>
    </source>
</reference>
<dbReference type="EMBL" id="LN614830">
    <property type="protein sequence ID" value="CEG60813.1"/>
    <property type="molecule type" value="Genomic_DNA"/>
</dbReference>
<organism evidence="1 3">
    <name type="scientific">Legionella micdadei</name>
    <name type="common">Tatlockia micdadei</name>
    <dbReference type="NCBI Taxonomy" id="451"/>
    <lineage>
        <taxon>Bacteria</taxon>
        <taxon>Pseudomonadati</taxon>
        <taxon>Pseudomonadota</taxon>
        <taxon>Gammaproteobacteria</taxon>
        <taxon>Legionellales</taxon>
        <taxon>Legionellaceae</taxon>
        <taxon>Legionella</taxon>
    </lineage>
</organism>
<dbReference type="Proteomes" id="UP000182998">
    <property type="component" value="Unassembled WGS sequence"/>
</dbReference>
<keyword evidence="4" id="KW-1185">Reference proteome</keyword>
<reference evidence="1" key="1">
    <citation type="submission" date="2014-09" db="EMBL/GenBank/DDBJ databases">
        <authorList>
            <person name="GOMEZ-VALERO Laura"/>
        </authorList>
    </citation>
    <scope>NUCLEOTIDE SEQUENCE</scope>
    <source>
        <strain evidence="1">ATCC33218</strain>
    </source>
</reference>
<name>A0A098GEB2_LEGMI</name>
<evidence type="ECO:0000313" key="2">
    <source>
        <dbReference type="EMBL" id="SCY14000.1"/>
    </source>
</evidence>
<accession>A0A098GEB2</accession>
<proteinExistence type="predicted"/>